<name>A0A556MLD9_9SPHI</name>
<dbReference type="Proteomes" id="UP000318733">
    <property type="component" value="Unassembled WGS sequence"/>
</dbReference>
<reference evidence="3 4" key="1">
    <citation type="submission" date="2019-07" db="EMBL/GenBank/DDBJ databases">
        <authorList>
            <person name="Huq M.A."/>
        </authorList>
    </citation>
    <scope>NUCLEOTIDE SEQUENCE [LARGE SCALE GENOMIC DNA]</scope>
    <source>
        <strain evidence="3 4">MAH-19</strain>
    </source>
</reference>
<dbReference type="Pfam" id="PF01757">
    <property type="entry name" value="Acyl_transf_3"/>
    <property type="match status" value="1"/>
</dbReference>
<protein>
    <submittedName>
        <fullName evidence="3">Acyltransferase</fullName>
    </submittedName>
</protein>
<dbReference type="RefSeq" id="WP_144248778.1">
    <property type="nucleotide sequence ID" value="NZ_VLPK01000002.1"/>
</dbReference>
<dbReference type="OrthoDB" id="5808342at2"/>
<feature type="transmembrane region" description="Helical" evidence="1">
    <location>
        <begin position="228"/>
        <end position="248"/>
    </location>
</feature>
<evidence type="ECO:0000313" key="3">
    <source>
        <dbReference type="EMBL" id="TSJ40740.1"/>
    </source>
</evidence>
<dbReference type="InterPro" id="IPR002656">
    <property type="entry name" value="Acyl_transf_3_dom"/>
</dbReference>
<feature type="transmembrane region" description="Helical" evidence="1">
    <location>
        <begin position="195"/>
        <end position="216"/>
    </location>
</feature>
<organism evidence="3 4">
    <name type="scientific">Mucilaginibacter corticis</name>
    <dbReference type="NCBI Taxonomy" id="2597670"/>
    <lineage>
        <taxon>Bacteria</taxon>
        <taxon>Pseudomonadati</taxon>
        <taxon>Bacteroidota</taxon>
        <taxon>Sphingobacteriia</taxon>
        <taxon>Sphingobacteriales</taxon>
        <taxon>Sphingobacteriaceae</taxon>
        <taxon>Mucilaginibacter</taxon>
    </lineage>
</organism>
<feature type="transmembrane region" description="Helical" evidence="1">
    <location>
        <begin position="260"/>
        <end position="279"/>
    </location>
</feature>
<keyword evidence="1" id="KW-0812">Transmembrane</keyword>
<evidence type="ECO:0000256" key="1">
    <source>
        <dbReference type="SAM" id="Phobius"/>
    </source>
</evidence>
<dbReference type="EMBL" id="VLPK01000002">
    <property type="protein sequence ID" value="TSJ40740.1"/>
    <property type="molecule type" value="Genomic_DNA"/>
</dbReference>
<feature type="domain" description="Acyltransferase 3" evidence="2">
    <location>
        <begin position="5"/>
        <end position="308"/>
    </location>
</feature>
<feature type="transmembrane region" description="Helical" evidence="1">
    <location>
        <begin position="112"/>
        <end position="129"/>
    </location>
</feature>
<feature type="transmembrane region" description="Helical" evidence="1">
    <location>
        <begin position="291"/>
        <end position="312"/>
    </location>
</feature>
<feature type="transmembrane region" description="Helical" evidence="1">
    <location>
        <begin position="72"/>
        <end position="92"/>
    </location>
</feature>
<feature type="transmembrane region" description="Helical" evidence="1">
    <location>
        <begin position="42"/>
        <end position="60"/>
    </location>
</feature>
<proteinExistence type="predicted"/>
<accession>A0A556MLD9</accession>
<feature type="transmembrane region" description="Helical" evidence="1">
    <location>
        <begin position="166"/>
        <end position="183"/>
    </location>
</feature>
<dbReference type="GO" id="GO:0016747">
    <property type="term" value="F:acyltransferase activity, transferring groups other than amino-acyl groups"/>
    <property type="evidence" value="ECO:0007669"/>
    <property type="project" value="InterPro"/>
</dbReference>
<keyword evidence="1" id="KW-1133">Transmembrane helix</keyword>
<evidence type="ECO:0000259" key="2">
    <source>
        <dbReference type="Pfam" id="PF01757"/>
    </source>
</evidence>
<keyword evidence="3" id="KW-0012">Acyltransferase</keyword>
<keyword evidence="4" id="KW-1185">Reference proteome</keyword>
<keyword evidence="3" id="KW-0808">Transferase</keyword>
<feature type="transmembrane region" description="Helical" evidence="1">
    <location>
        <begin position="136"/>
        <end position="154"/>
    </location>
</feature>
<sequence length="334" mass="38417">MNRKNGIDLFRLVASFFIICLHTSYGNLNKEIVDDLRLLSRWALPFFFITTGFFLGYKIENNTLDFKNIQKNVSLLISILIISSIVCLPIDIVKGNMSIGVSNILTGLHAHLWFIGSLLIGYIFIWYLFFIKRNNYLPYISIGILLLALFSDSYDQVFGKNIDFELARFLLSIPLMYIGIILAKKENVFNSISNILLIGLVIAGIAIQFIEAQLLFKYFNYDKFNHQFLLGTIIIAIPLFILSTKINTEENVLTKWGKEYSLFVYLYHPLTLAVMTVIFKFTPNSFDFIRWFSPVIAFTLTLTFSIILNKFFPKIYNIMNGNIANKTALNSLPH</sequence>
<keyword evidence="1" id="KW-0472">Membrane</keyword>
<evidence type="ECO:0000313" key="4">
    <source>
        <dbReference type="Proteomes" id="UP000318733"/>
    </source>
</evidence>
<dbReference type="AlphaFoldDB" id="A0A556MLD9"/>
<gene>
    <name evidence="3" type="ORF">FO440_13425</name>
</gene>
<comment type="caution">
    <text evidence="3">The sequence shown here is derived from an EMBL/GenBank/DDBJ whole genome shotgun (WGS) entry which is preliminary data.</text>
</comment>